<evidence type="ECO:0000259" key="2">
    <source>
        <dbReference type="PROSITE" id="PS50017"/>
    </source>
</evidence>
<dbReference type="PANTHER" id="PTHR13265">
    <property type="entry name" value="THO COMPLEX SUBUNIT 1"/>
    <property type="match status" value="1"/>
</dbReference>
<evidence type="ECO:0000313" key="3">
    <source>
        <dbReference type="EMBL" id="TTB70993.1"/>
    </source>
</evidence>
<dbReference type="SUPFAM" id="SSF47986">
    <property type="entry name" value="DEATH domain"/>
    <property type="match status" value="1"/>
</dbReference>
<feature type="region of interest" description="Disordered" evidence="1">
    <location>
        <begin position="316"/>
        <end position="337"/>
    </location>
</feature>
<keyword evidence="4" id="KW-1185">Reference proteome</keyword>
<evidence type="ECO:0000256" key="1">
    <source>
        <dbReference type="SAM" id="MobiDB-lite"/>
    </source>
</evidence>
<sequence length="566" mass="64398">MLVSAFSFGTLKASSSFQCAAAADCSLALLSLQGCDSDGTGLPELQTADQHLHSVHWKDFPRSETEKKSVLDLSLRGLLEEQIVKHQDVEDHLSLISISISGVTEDLLRRLSKSQNTVFCGRIQLFLARLFPLSEKSGLNLQSQFNLENITSSEFKEDGLEEGEMGDEEKPAPCSIPIDYNLYRKFWTLQDYFRNPLQCYDKFSWITFVKYSDETLAVFKSFKLDDTQASRRKREEMQTAGGEHLLRETPPDGGRFAVMVEVRCPSLSLFKETSTALQLGIFSKSDVMLIRQHILNTEENWNAWKNEGCPSFVKERTTETKPLRPSRKRAAPEDFLGKGPERKLLMGNEELTRLWNLNPDNMEACKSDSREFMPSLEEFFEEAIEQADPANMVEDQYKVVKNSNYGWRALRLLSRRSPHFFQPTNQQFKSLEDYLENMVIKLAKELPKDLPSEEIKTGEEEDENGDNLLKESNDSPSIQSKPVTNSQMDEIAKKLGTQWKTLAPHLDVKEAEIREIEADSDDVELQAKMMLVSWQDREDAQATMESLVMALNTAGFLSIAQSFSET</sequence>
<dbReference type="PROSITE" id="PS50017">
    <property type="entry name" value="DEATH_DOMAIN"/>
    <property type="match status" value="1"/>
</dbReference>
<dbReference type="GO" id="GO:0007165">
    <property type="term" value="P:signal transduction"/>
    <property type="evidence" value="ECO:0007669"/>
    <property type="project" value="InterPro"/>
</dbReference>
<dbReference type="Pfam" id="PF00531">
    <property type="entry name" value="Death"/>
    <property type="match status" value="1"/>
</dbReference>
<dbReference type="InterPro" id="IPR021861">
    <property type="entry name" value="THO_THOC1"/>
</dbReference>
<name>A0A556V9B7_BAGYA</name>
<feature type="domain" description="Death" evidence="2">
    <location>
        <begin position="484"/>
        <end position="566"/>
    </location>
</feature>
<evidence type="ECO:0000313" key="4">
    <source>
        <dbReference type="Proteomes" id="UP000319801"/>
    </source>
</evidence>
<dbReference type="Proteomes" id="UP000319801">
    <property type="component" value="Unassembled WGS sequence"/>
</dbReference>
<dbReference type="InterPro" id="IPR011029">
    <property type="entry name" value="DEATH-like_dom_sf"/>
</dbReference>
<protein>
    <submittedName>
        <fullName evidence="3">THO complex subunit 1</fullName>
    </submittedName>
</protein>
<dbReference type="InterPro" id="IPR000488">
    <property type="entry name" value="Death_dom"/>
</dbReference>
<comment type="caution">
    <text evidence="3">The sequence shown here is derived from an EMBL/GenBank/DDBJ whole genome shotgun (WGS) entry which is preliminary data.</text>
</comment>
<feature type="compositionally biased region" description="Polar residues" evidence="1">
    <location>
        <begin position="474"/>
        <end position="486"/>
    </location>
</feature>
<feature type="region of interest" description="Disordered" evidence="1">
    <location>
        <begin position="451"/>
        <end position="486"/>
    </location>
</feature>
<organism evidence="3 4">
    <name type="scientific">Bagarius yarrelli</name>
    <name type="common">Goonch</name>
    <name type="synonym">Bagrus yarrelli</name>
    <dbReference type="NCBI Taxonomy" id="175774"/>
    <lineage>
        <taxon>Eukaryota</taxon>
        <taxon>Metazoa</taxon>
        <taxon>Chordata</taxon>
        <taxon>Craniata</taxon>
        <taxon>Vertebrata</taxon>
        <taxon>Euteleostomi</taxon>
        <taxon>Actinopterygii</taxon>
        <taxon>Neopterygii</taxon>
        <taxon>Teleostei</taxon>
        <taxon>Ostariophysi</taxon>
        <taxon>Siluriformes</taxon>
        <taxon>Sisoridae</taxon>
        <taxon>Sisorinae</taxon>
        <taxon>Bagarius</taxon>
    </lineage>
</organism>
<accession>A0A556V9B7</accession>
<dbReference type="GO" id="GO:0000445">
    <property type="term" value="C:THO complex part of transcription export complex"/>
    <property type="evidence" value="ECO:0007669"/>
    <property type="project" value="TreeGrafter"/>
</dbReference>
<dbReference type="EMBL" id="VCAZ01000170">
    <property type="protein sequence ID" value="TTB70993.1"/>
    <property type="molecule type" value="Genomic_DNA"/>
</dbReference>
<dbReference type="GO" id="GO:0006406">
    <property type="term" value="P:mRNA export from nucleus"/>
    <property type="evidence" value="ECO:0007669"/>
    <property type="project" value="TreeGrafter"/>
</dbReference>
<dbReference type="Gene3D" id="1.10.533.10">
    <property type="entry name" value="Death Domain, Fas"/>
    <property type="match status" value="1"/>
</dbReference>
<reference evidence="3 4" key="1">
    <citation type="journal article" date="2019" name="Genome Biol. Evol.">
        <title>Whole-Genome Sequencing of the Giant Devil Catfish, Bagarius yarrelli.</title>
        <authorList>
            <person name="Jiang W."/>
            <person name="Lv Y."/>
            <person name="Cheng L."/>
            <person name="Yang K."/>
            <person name="Chao B."/>
            <person name="Wang X."/>
            <person name="Li Y."/>
            <person name="Pan X."/>
            <person name="You X."/>
            <person name="Zhang Y."/>
            <person name="Yang J."/>
            <person name="Li J."/>
            <person name="Zhang X."/>
            <person name="Liu S."/>
            <person name="Sun C."/>
            <person name="Yang J."/>
            <person name="Shi Q."/>
        </authorList>
    </citation>
    <scope>NUCLEOTIDE SEQUENCE [LARGE SCALE GENOMIC DNA]</scope>
    <source>
        <strain evidence="3">JWS20170419001</strain>
        <tissue evidence="3">Muscle</tissue>
    </source>
</reference>
<gene>
    <name evidence="3" type="ORF">Baya_14646</name>
</gene>
<dbReference type="Pfam" id="PF11957">
    <property type="entry name" value="efThoc1"/>
    <property type="match status" value="2"/>
</dbReference>
<dbReference type="OrthoDB" id="10257415at2759"/>
<dbReference type="PANTHER" id="PTHR13265:SF2">
    <property type="entry name" value="THO COMPLEX SUBUNIT 1"/>
    <property type="match status" value="1"/>
</dbReference>
<dbReference type="SMART" id="SM00005">
    <property type="entry name" value="DEATH"/>
    <property type="match status" value="1"/>
</dbReference>
<proteinExistence type="predicted"/>
<dbReference type="AlphaFoldDB" id="A0A556V9B7"/>